<evidence type="ECO:0000313" key="2">
    <source>
        <dbReference type="EMBL" id="OGD08935.1"/>
    </source>
</evidence>
<dbReference type="InterPro" id="IPR029063">
    <property type="entry name" value="SAM-dependent_MTases_sf"/>
</dbReference>
<comment type="caution">
    <text evidence="2">The sequence shown here is derived from an EMBL/GenBank/DDBJ whole genome shotgun (WGS) entry which is preliminary data.</text>
</comment>
<feature type="domain" description="Methyltransferase type 11" evidence="1">
    <location>
        <begin position="84"/>
        <end position="164"/>
    </location>
</feature>
<dbReference type="AlphaFoldDB" id="A0A1F4ZRE6"/>
<dbReference type="Pfam" id="PF08241">
    <property type="entry name" value="Methyltransf_11"/>
    <property type="match status" value="1"/>
</dbReference>
<dbReference type="SUPFAM" id="SSF53335">
    <property type="entry name" value="S-adenosyl-L-methionine-dependent methyltransferases"/>
    <property type="match status" value="1"/>
</dbReference>
<dbReference type="STRING" id="1797263.A2397_05055"/>
<dbReference type="Gene3D" id="3.40.50.150">
    <property type="entry name" value="Vaccinia Virus protein VP39"/>
    <property type="match status" value="1"/>
</dbReference>
<reference evidence="2 3" key="1">
    <citation type="journal article" date="2016" name="Nat. Commun.">
        <title>Thousands of microbial genomes shed light on interconnected biogeochemical processes in an aquifer system.</title>
        <authorList>
            <person name="Anantharaman K."/>
            <person name="Brown C.T."/>
            <person name="Hug L.A."/>
            <person name="Sharon I."/>
            <person name="Castelle C.J."/>
            <person name="Probst A.J."/>
            <person name="Thomas B.C."/>
            <person name="Singh A."/>
            <person name="Wilkins M.J."/>
            <person name="Karaoz U."/>
            <person name="Brodie E.L."/>
            <person name="Williams K.H."/>
            <person name="Hubbard S.S."/>
            <person name="Banfield J.F."/>
        </authorList>
    </citation>
    <scope>NUCLEOTIDE SEQUENCE [LARGE SCALE GENOMIC DNA]</scope>
</reference>
<organism evidence="2 3">
    <name type="scientific">Candidatus Amesbacteria bacterium RIFOXYB1_FULL_44_23</name>
    <dbReference type="NCBI Taxonomy" id="1797263"/>
    <lineage>
        <taxon>Bacteria</taxon>
        <taxon>Candidatus Amesiibacteriota</taxon>
    </lineage>
</organism>
<dbReference type="GO" id="GO:0008757">
    <property type="term" value="F:S-adenosylmethionine-dependent methyltransferase activity"/>
    <property type="evidence" value="ECO:0007669"/>
    <property type="project" value="InterPro"/>
</dbReference>
<accession>A0A1F4ZRE6</accession>
<sequence>MNGKKPTIKFNPLRDKDDKVRAAFWDEYADNFVSIRGALSSNSYFKGEVFICDKYLRPAKKGGRFLKLDLWNEVHHTPLIDRIYEYYAELHGVDIAPRLVAEAKKRLKAKGLKVKAVVGDIRKLPYPSNYFEYIYTMGTIEHIPRPIEAMKEIYRVLKPGGRAVVGVPNKYEWFGKSIILDILADTGYKEDGREHSFSWKEITDDLNKCGFRVVAKTGPYFMPWFIRLIDWYLYQRSPKLKYVMAPFVWVCDLLTNSSFLRSHGSLLAPIAEKPKK</sequence>
<proteinExistence type="predicted"/>
<dbReference type="PANTHER" id="PTHR43591">
    <property type="entry name" value="METHYLTRANSFERASE"/>
    <property type="match status" value="1"/>
</dbReference>
<dbReference type="Proteomes" id="UP000176424">
    <property type="component" value="Unassembled WGS sequence"/>
</dbReference>
<name>A0A1F4ZRE6_9BACT</name>
<evidence type="ECO:0000313" key="3">
    <source>
        <dbReference type="Proteomes" id="UP000176424"/>
    </source>
</evidence>
<dbReference type="InterPro" id="IPR013216">
    <property type="entry name" value="Methyltransf_11"/>
</dbReference>
<protein>
    <recommendedName>
        <fullName evidence="1">Methyltransferase type 11 domain-containing protein</fullName>
    </recommendedName>
</protein>
<evidence type="ECO:0000259" key="1">
    <source>
        <dbReference type="Pfam" id="PF08241"/>
    </source>
</evidence>
<dbReference type="CDD" id="cd02440">
    <property type="entry name" value="AdoMet_MTases"/>
    <property type="match status" value="1"/>
</dbReference>
<dbReference type="EMBL" id="MEXR01000044">
    <property type="protein sequence ID" value="OGD08935.1"/>
    <property type="molecule type" value="Genomic_DNA"/>
</dbReference>
<gene>
    <name evidence="2" type="ORF">A2397_05055</name>
</gene>